<gene>
    <name evidence="2" type="ORF">SPARVUS_LOCUS14048096</name>
</gene>
<organism evidence="2 3">
    <name type="scientific">Staurois parvus</name>
    <dbReference type="NCBI Taxonomy" id="386267"/>
    <lineage>
        <taxon>Eukaryota</taxon>
        <taxon>Metazoa</taxon>
        <taxon>Chordata</taxon>
        <taxon>Craniata</taxon>
        <taxon>Vertebrata</taxon>
        <taxon>Euteleostomi</taxon>
        <taxon>Amphibia</taxon>
        <taxon>Batrachia</taxon>
        <taxon>Anura</taxon>
        <taxon>Neobatrachia</taxon>
        <taxon>Ranoidea</taxon>
        <taxon>Ranidae</taxon>
        <taxon>Staurois</taxon>
    </lineage>
</organism>
<protein>
    <recommendedName>
        <fullName evidence="4">NADH dehydrogenase subunit 1</fullName>
    </recommendedName>
</protein>
<evidence type="ECO:0008006" key="4">
    <source>
        <dbReference type="Google" id="ProtNLM"/>
    </source>
</evidence>
<sequence>MCLLLLDLVCPALCHYAGRGELFSCMYISWVYFLIYFKTCLISLVWSVVVSVD</sequence>
<reference evidence="2" key="1">
    <citation type="submission" date="2023-05" db="EMBL/GenBank/DDBJ databases">
        <authorList>
            <person name="Stuckert A."/>
        </authorList>
    </citation>
    <scope>NUCLEOTIDE SEQUENCE</scope>
</reference>
<keyword evidence="1" id="KW-1133">Transmembrane helix</keyword>
<name>A0ABN9GHN1_9NEOB</name>
<keyword evidence="3" id="KW-1185">Reference proteome</keyword>
<keyword evidence="1" id="KW-0472">Membrane</keyword>
<evidence type="ECO:0000313" key="2">
    <source>
        <dbReference type="EMBL" id="CAI9608093.1"/>
    </source>
</evidence>
<feature type="transmembrane region" description="Helical" evidence="1">
    <location>
        <begin position="30"/>
        <end position="52"/>
    </location>
</feature>
<evidence type="ECO:0000256" key="1">
    <source>
        <dbReference type="SAM" id="Phobius"/>
    </source>
</evidence>
<evidence type="ECO:0000313" key="3">
    <source>
        <dbReference type="Proteomes" id="UP001162483"/>
    </source>
</evidence>
<comment type="caution">
    <text evidence="2">The sequence shown here is derived from an EMBL/GenBank/DDBJ whole genome shotgun (WGS) entry which is preliminary data.</text>
</comment>
<dbReference type="Proteomes" id="UP001162483">
    <property type="component" value="Unassembled WGS sequence"/>
</dbReference>
<proteinExistence type="predicted"/>
<keyword evidence="1" id="KW-0812">Transmembrane</keyword>
<dbReference type="EMBL" id="CATNWA010018553">
    <property type="protein sequence ID" value="CAI9608093.1"/>
    <property type="molecule type" value="Genomic_DNA"/>
</dbReference>
<accession>A0ABN9GHN1</accession>
<feature type="non-terminal residue" evidence="2">
    <location>
        <position position="53"/>
    </location>
</feature>